<feature type="signal peptide" evidence="1">
    <location>
        <begin position="1"/>
        <end position="24"/>
    </location>
</feature>
<dbReference type="Pfam" id="PF06674">
    <property type="entry name" value="DUF1176"/>
    <property type="match status" value="1"/>
</dbReference>
<feature type="chain" id="PRO_5032267099" evidence="1">
    <location>
        <begin position="25"/>
        <end position="351"/>
    </location>
</feature>
<proteinExistence type="predicted"/>
<dbReference type="RefSeq" id="WP_180046056.1">
    <property type="nucleotide sequence ID" value="NZ_CP048659.1"/>
</dbReference>
<dbReference type="AlphaFoldDB" id="A0A7S6VUS4"/>
<sequence>MTPHLPKKISLGILFIFFNGTSFAAIQGMSFEHKDWELSCDNTGTCRAAGYQSDEDFESPVSVLLTRKAGENMPVVAEVQFGENEDNPNVHAQYELKINGKSYGWVNNSTESSTLNPSQIKALLATAQRDATVTFEAGKQNFRLSGQGMSAVLLKMDEFQKRLGTSSALIKKGQNTNQHVLQAEAKPIMVAQDVMQGKETQLLPKSEQALKIIRLLKPTTNTDDCPTLFGESDYFESDRVVITPITSELSIVHHPCWSGAYNFGTGVWVMNKKLTQVKQLVSTSISDESDNQLFENHKGRGIGDCWSQTEWTWNGQRYVQTLDSTTGMCKGFAGGAWSLPTVIVEVKGLKQ</sequence>
<dbReference type="EMBL" id="CP048659">
    <property type="protein sequence ID" value="QOW45165.1"/>
    <property type="molecule type" value="Genomic_DNA"/>
</dbReference>
<protein>
    <submittedName>
        <fullName evidence="2">DUF1176 domain-containing protein</fullName>
    </submittedName>
</protein>
<evidence type="ECO:0000313" key="2">
    <source>
        <dbReference type="EMBL" id="QOW45165.1"/>
    </source>
</evidence>
<dbReference type="InterPro" id="IPR009560">
    <property type="entry name" value="DUF1176"/>
</dbReference>
<dbReference type="Proteomes" id="UP000593966">
    <property type="component" value="Chromosome"/>
</dbReference>
<gene>
    <name evidence="2" type="ORF">G0028_04185</name>
</gene>
<name>A0A7S6VUS4_9GAMM</name>
<evidence type="ECO:0000313" key="3">
    <source>
        <dbReference type="Proteomes" id="UP000593966"/>
    </source>
</evidence>
<keyword evidence="1" id="KW-0732">Signal</keyword>
<evidence type="ECO:0000256" key="1">
    <source>
        <dbReference type="SAM" id="SignalP"/>
    </source>
</evidence>
<keyword evidence="3" id="KW-1185">Reference proteome</keyword>
<accession>A0A7S6VUS4</accession>
<reference evidence="2 3" key="1">
    <citation type="submission" date="2020-02" db="EMBL/GenBank/DDBJ databases">
        <title>Tigecycline-resistant Acinetobacter species from pigs and migratory birds.</title>
        <authorList>
            <person name="Chen C."/>
            <person name="Sun J."/>
            <person name="Liao X.-P."/>
            <person name="Liu Y.-H."/>
        </authorList>
    </citation>
    <scope>NUCLEOTIDE SEQUENCE [LARGE SCALE GENOMIC DNA]</scope>
    <source>
        <strain evidence="2 3">YH12207_T</strain>
    </source>
</reference>
<organism evidence="2 3">
    <name type="scientific">Acinetobacter piscicola</name>
    <dbReference type="NCBI Taxonomy" id="2006115"/>
    <lineage>
        <taxon>Bacteria</taxon>
        <taxon>Pseudomonadati</taxon>
        <taxon>Pseudomonadota</taxon>
        <taxon>Gammaproteobacteria</taxon>
        <taxon>Moraxellales</taxon>
        <taxon>Moraxellaceae</taxon>
        <taxon>Acinetobacter</taxon>
    </lineage>
</organism>